<protein>
    <recommendedName>
        <fullName evidence="3">YbaB/EbfC family DNA-binding protein</fullName>
    </recommendedName>
</protein>
<dbReference type="Gene3D" id="3.30.1310.10">
    <property type="entry name" value="Nucleoid-associated protein YbaB-like domain"/>
    <property type="match status" value="1"/>
</dbReference>
<keyword evidence="2" id="KW-1185">Reference proteome</keyword>
<dbReference type="OrthoDB" id="1808203at2"/>
<organism evidence="1 2">
    <name type="scientific">Desulfofundulus thermobenzoicus</name>
    <dbReference type="NCBI Taxonomy" id="29376"/>
    <lineage>
        <taxon>Bacteria</taxon>
        <taxon>Bacillati</taxon>
        <taxon>Bacillota</taxon>
        <taxon>Clostridia</taxon>
        <taxon>Eubacteriales</taxon>
        <taxon>Peptococcaceae</taxon>
        <taxon>Desulfofundulus</taxon>
    </lineage>
</organism>
<dbReference type="SUPFAM" id="SSF82607">
    <property type="entry name" value="YbaB-like"/>
    <property type="match status" value="1"/>
</dbReference>
<reference evidence="1 2" key="1">
    <citation type="submission" date="2019-10" db="EMBL/GenBank/DDBJ databases">
        <title>Comparative genomics of sulfur disproportionating microorganisms.</title>
        <authorList>
            <person name="Ward L.M."/>
            <person name="Bertran E."/>
            <person name="Johnston D."/>
        </authorList>
    </citation>
    <scope>NUCLEOTIDE SEQUENCE [LARGE SCALE GENOMIC DNA]</scope>
    <source>
        <strain evidence="1 2">DSM 14055</strain>
    </source>
</reference>
<dbReference type="InterPro" id="IPR004401">
    <property type="entry name" value="YbaB/EbfC"/>
</dbReference>
<sequence length="99" mass="11201">MFINLGKLMQQLEELQQEALKISVDIKKYDGTIHLVMNGLQQVQEIKFGQGAEALWRQGQLAAAIKEAFNEGVLESRRLLKDEVSRRTGINLPHIPGLF</sequence>
<dbReference type="EMBL" id="WHYR01000042">
    <property type="protein sequence ID" value="MQL53223.1"/>
    <property type="molecule type" value="Genomic_DNA"/>
</dbReference>
<evidence type="ECO:0000313" key="1">
    <source>
        <dbReference type="EMBL" id="MQL53223.1"/>
    </source>
</evidence>
<dbReference type="InterPro" id="IPR036894">
    <property type="entry name" value="YbaB-like_sf"/>
</dbReference>
<accession>A0A6N7IUK0</accession>
<dbReference type="GO" id="GO:0003677">
    <property type="term" value="F:DNA binding"/>
    <property type="evidence" value="ECO:0007669"/>
    <property type="project" value="InterPro"/>
</dbReference>
<comment type="caution">
    <text evidence="1">The sequence shown here is derived from an EMBL/GenBank/DDBJ whole genome shotgun (WGS) entry which is preliminary data.</text>
</comment>
<proteinExistence type="predicted"/>
<dbReference type="AlphaFoldDB" id="A0A6N7IUK0"/>
<dbReference type="Pfam" id="PF02575">
    <property type="entry name" value="YbaB_DNA_bd"/>
    <property type="match status" value="1"/>
</dbReference>
<gene>
    <name evidence="1" type="ORF">GFC01_13335</name>
</gene>
<name>A0A6N7IUK0_9FIRM</name>
<dbReference type="Proteomes" id="UP000441717">
    <property type="component" value="Unassembled WGS sequence"/>
</dbReference>
<evidence type="ECO:0008006" key="3">
    <source>
        <dbReference type="Google" id="ProtNLM"/>
    </source>
</evidence>
<dbReference type="RefSeq" id="WP_152947702.1">
    <property type="nucleotide sequence ID" value="NZ_WHYR01000042.1"/>
</dbReference>
<evidence type="ECO:0000313" key="2">
    <source>
        <dbReference type="Proteomes" id="UP000441717"/>
    </source>
</evidence>